<organism evidence="2 3">
    <name type="scientific">Trifolium subterraneum</name>
    <name type="common">Subterranean clover</name>
    <dbReference type="NCBI Taxonomy" id="3900"/>
    <lineage>
        <taxon>Eukaryota</taxon>
        <taxon>Viridiplantae</taxon>
        <taxon>Streptophyta</taxon>
        <taxon>Embryophyta</taxon>
        <taxon>Tracheophyta</taxon>
        <taxon>Spermatophyta</taxon>
        <taxon>Magnoliopsida</taxon>
        <taxon>eudicotyledons</taxon>
        <taxon>Gunneridae</taxon>
        <taxon>Pentapetalae</taxon>
        <taxon>rosids</taxon>
        <taxon>fabids</taxon>
        <taxon>Fabales</taxon>
        <taxon>Fabaceae</taxon>
        <taxon>Papilionoideae</taxon>
        <taxon>50 kb inversion clade</taxon>
        <taxon>NPAAA clade</taxon>
        <taxon>Hologalegina</taxon>
        <taxon>IRL clade</taxon>
        <taxon>Trifolieae</taxon>
        <taxon>Trifolium</taxon>
    </lineage>
</organism>
<name>A0A2Z6N7Z2_TRISU</name>
<dbReference type="EMBL" id="DF973361">
    <property type="protein sequence ID" value="GAU27759.1"/>
    <property type="molecule type" value="Genomic_DNA"/>
</dbReference>
<feature type="compositionally biased region" description="Polar residues" evidence="1">
    <location>
        <begin position="106"/>
        <end position="119"/>
    </location>
</feature>
<dbReference type="Proteomes" id="UP000242715">
    <property type="component" value="Unassembled WGS sequence"/>
</dbReference>
<gene>
    <name evidence="2" type="ORF">TSUD_215700</name>
</gene>
<dbReference type="AlphaFoldDB" id="A0A2Z6N7Z2"/>
<feature type="region of interest" description="Disordered" evidence="1">
    <location>
        <begin position="87"/>
        <end position="125"/>
    </location>
</feature>
<sequence length="125" mass="13885">MDFNFLTSHPFFKHSHTQASIYASRSSLHHSFTSHLQGATVDTTDTDSGKTLDFDIPFFQNLSVRISMVVDLRRNFMVSRHVRWNYTSGYTSGSSKSTPTSGESAFSYSFGRSKTTPASGDSALL</sequence>
<proteinExistence type="predicted"/>
<reference evidence="3" key="1">
    <citation type="journal article" date="2017" name="Front. Plant Sci.">
        <title>Climate Clever Clovers: New Paradigm to Reduce the Environmental Footprint of Ruminants by Breeding Low Methanogenic Forages Utilizing Haplotype Variation.</title>
        <authorList>
            <person name="Kaur P."/>
            <person name="Appels R."/>
            <person name="Bayer P.E."/>
            <person name="Keeble-Gagnere G."/>
            <person name="Wang J."/>
            <person name="Hirakawa H."/>
            <person name="Shirasawa K."/>
            <person name="Vercoe P."/>
            <person name="Stefanova K."/>
            <person name="Durmic Z."/>
            <person name="Nichols P."/>
            <person name="Revell C."/>
            <person name="Isobe S.N."/>
            <person name="Edwards D."/>
            <person name="Erskine W."/>
        </authorList>
    </citation>
    <scope>NUCLEOTIDE SEQUENCE [LARGE SCALE GENOMIC DNA]</scope>
    <source>
        <strain evidence="3">cv. Daliak</strain>
    </source>
</reference>
<keyword evidence="3" id="KW-1185">Reference proteome</keyword>
<protein>
    <submittedName>
        <fullName evidence="2">Uncharacterized protein</fullName>
    </submittedName>
</protein>
<accession>A0A2Z6N7Z2</accession>
<evidence type="ECO:0000313" key="2">
    <source>
        <dbReference type="EMBL" id="GAU27759.1"/>
    </source>
</evidence>
<evidence type="ECO:0000256" key="1">
    <source>
        <dbReference type="SAM" id="MobiDB-lite"/>
    </source>
</evidence>
<evidence type="ECO:0000313" key="3">
    <source>
        <dbReference type="Proteomes" id="UP000242715"/>
    </source>
</evidence>
<feature type="compositionally biased region" description="Low complexity" evidence="1">
    <location>
        <begin position="87"/>
        <end position="104"/>
    </location>
</feature>